<organism evidence="4 5">
    <name type="scientific">Aquabacter spiritensis</name>
    <dbReference type="NCBI Taxonomy" id="933073"/>
    <lineage>
        <taxon>Bacteria</taxon>
        <taxon>Pseudomonadati</taxon>
        <taxon>Pseudomonadota</taxon>
        <taxon>Alphaproteobacteria</taxon>
        <taxon>Hyphomicrobiales</taxon>
        <taxon>Xanthobacteraceae</taxon>
        <taxon>Aquabacter</taxon>
    </lineage>
</organism>
<feature type="region of interest" description="Disordered" evidence="2">
    <location>
        <begin position="1"/>
        <end position="22"/>
    </location>
</feature>
<dbReference type="InterPro" id="IPR036457">
    <property type="entry name" value="PPM-type-like_dom_sf"/>
</dbReference>
<sequence>MAGASAERANAPPLRASAASLQGAGRERNQDAYLCAPDHGLFVLADGVGGLAAGERASWGIIRTFENALPLPPAWEARVQSAEACIRRANADLFEDGRNAKPPFVMGSTLVALLVEGEHAACLWAGDSRLYLLRERILTQVTEDHSAWVSLHHTGGKRPVLTRAVGVEPEIEIESCVISLRQGDVLLLCSDGVSGPVGHDRMTHLLQDRTGDSAARLVQEAQHAGGRDDATAIVVGMMGAGLNEDRDVERDDTIRLRPATEVPVEVTQRGPETGALARLERVCWQIAHGSYSHADELFEMTIAEDASPTLRQLAESFGFMLVQVEAREMRLTGLIDDLRAAHADLEVANRRLAKENAELAVTVERLKVDIDRKEFRREVGEIVETEYFQDLQRRARDMRARHGTGKREDGR</sequence>
<dbReference type="PROSITE" id="PS51746">
    <property type="entry name" value="PPM_2"/>
    <property type="match status" value="1"/>
</dbReference>
<keyword evidence="5" id="KW-1185">Reference proteome</keyword>
<evidence type="ECO:0000256" key="2">
    <source>
        <dbReference type="SAM" id="MobiDB-lite"/>
    </source>
</evidence>
<dbReference type="RefSeq" id="WP_132034138.1">
    <property type="nucleotide sequence ID" value="NZ_SMAI01000013.1"/>
</dbReference>
<name>A0A4R3LS96_9HYPH</name>
<comment type="caution">
    <text evidence="4">The sequence shown here is derived from an EMBL/GenBank/DDBJ whole genome shotgun (WGS) entry which is preliminary data.</text>
</comment>
<dbReference type="Proteomes" id="UP000294664">
    <property type="component" value="Unassembled WGS sequence"/>
</dbReference>
<evidence type="ECO:0000259" key="3">
    <source>
        <dbReference type="PROSITE" id="PS51746"/>
    </source>
</evidence>
<accession>A0A4R3LS96</accession>
<reference evidence="4 5" key="1">
    <citation type="submission" date="2019-03" db="EMBL/GenBank/DDBJ databases">
        <title>Genomic Encyclopedia of Type Strains, Phase IV (KMG-IV): sequencing the most valuable type-strain genomes for metagenomic binning, comparative biology and taxonomic classification.</title>
        <authorList>
            <person name="Goeker M."/>
        </authorList>
    </citation>
    <scope>NUCLEOTIDE SEQUENCE [LARGE SCALE GENOMIC DNA]</scope>
    <source>
        <strain evidence="4 5">DSM 9035</strain>
    </source>
</reference>
<dbReference type="InterPro" id="IPR001932">
    <property type="entry name" value="PPM-type_phosphatase-like_dom"/>
</dbReference>
<protein>
    <submittedName>
        <fullName evidence="4">Serine/threonine protein phosphatase PrpC</fullName>
    </submittedName>
</protein>
<evidence type="ECO:0000313" key="4">
    <source>
        <dbReference type="EMBL" id="TCT02479.1"/>
    </source>
</evidence>
<dbReference type="SUPFAM" id="SSF81606">
    <property type="entry name" value="PP2C-like"/>
    <property type="match status" value="1"/>
</dbReference>
<evidence type="ECO:0000313" key="5">
    <source>
        <dbReference type="Proteomes" id="UP000294664"/>
    </source>
</evidence>
<keyword evidence="1" id="KW-0175">Coiled coil</keyword>
<gene>
    <name evidence="4" type="ORF">EDC64_113130</name>
</gene>
<dbReference type="Gene3D" id="3.60.40.10">
    <property type="entry name" value="PPM-type phosphatase domain"/>
    <property type="match status" value="1"/>
</dbReference>
<dbReference type="SMART" id="SM00332">
    <property type="entry name" value="PP2Cc"/>
    <property type="match status" value="1"/>
</dbReference>
<dbReference type="EMBL" id="SMAI01000013">
    <property type="protein sequence ID" value="TCT02479.1"/>
    <property type="molecule type" value="Genomic_DNA"/>
</dbReference>
<dbReference type="AlphaFoldDB" id="A0A4R3LS96"/>
<feature type="coiled-coil region" evidence="1">
    <location>
        <begin position="335"/>
        <end position="369"/>
    </location>
</feature>
<dbReference type="CDD" id="cd00143">
    <property type="entry name" value="PP2Cc"/>
    <property type="match status" value="1"/>
</dbReference>
<proteinExistence type="predicted"/>
<feature type="domain" description="PPM-type phosphatase" evidence="3">
    <location>
        <begin position="15"/>
        <end position="237"/>
    </location>
</feature>
<evidence type="ECO:0000256" key="1">
    <source>
        <dbReference type="SAM" id="Coils"/>
    </source>
</evidence>
<dbReference type="Pfam" id="PF13672">
    <property type="entry name" value="PP2C_2"/>
    <property type="match status" value="1"/>
</dbReference>
<dbReference type="SMART" id="SM00331">
    <property type="entry name" value="PP2C_SIG"/>
    <property type="match status" value="1"/>
</dbReference>
<dbReference type="OrthoDB" id="9801841at2"/>